<dbReference type="Pfam" id="PF03483">
    <property type="entry name" value="B3_4"/>
    <property type="match status" value="1"/>
</dbReference>
<organism evidence="2 3">
    <name type="scientific">Gimesia fumaroli</name>
    <dbReference type="NCBI Taxonomy" id="2527976"/>
    <lineage>
        <taxon>Bacteria</taxon>
        <taxon>Pseudomonadati</taxon>
        <taxon>Planctomycetota</taxon>
        <taxon>Planctomycetia</taxon>
        <taxon>Planctomycetales</taxon>
        <taxon>Planctomycetaceae</taxon>
        <taxon>Gimesia</taxon>
    </lineage>
</organism>
<dbReference type="GO" id="GO:0004826">
    <property type="term" value="F:phenylalanine-tRNA ligase activity"/>
    <property type="evidence" value="ECO:0007669"/>
    <property type="project" value="InterPro"/>
</dbReference>
<reference evidence="2 3" key="1">
    <citation type="submission" date="2019-03" db="EMBL/GenBank/DDBJ databases">
        <title>Deep-cultivation of Planctomycetes and their phenomic and genomic characterization uncovers novel biology.</title>
        <authorList>
            <person name="Wiegand S."/>
            <person name="Jogler M."/>
            <person name="Boedeker C."/>
            <person name="Pinto D."/>
            <person name="Vollmers J."/>
            <person name="Rivas-Marin E."/>
            <person name="Kohn T."/>
            <person name="Peeters S.H."/>
            <person name="Heuer A."/>
            <person name="Rast P."/>
            <person name="Oberbeckmann S."/>
            <person name="Bunk B."/>
            <person name="Jeske O."/>
            <person name="Meyerdierks A."/>
            <person name="Storesund J.E."/>
            <person name="Kallscheuer N."/>
            <person name="Luecker S."/>
            <person name="Lage O.M."/>
            <person name="Pohl T."/>
            <person name="Merkel B.J."/>
            <person name="Hornburger P."/>
            <person name="Mueller R.-W."/>
            <person name="Bruemmer F."/>
            <person name="Labrenz M."/>
            <person name="Spormann A.M."/>
            <person name="Op den Camp H."/>
            <person name="Overmann J."/>
            <person name="Amann R."/>
            <person name="Jetten M.S.M."/>
            <person name="Mascher T."/>
            <person name="Medema M.H."/>
            <person name="Devos D.P."/>
            <person name="Kaster A.-K."/>
            <person name="Ovreas L."/>
            <person name="Rohde M."/>
            <person name="Galperin M.Y."/>
            <person name="Jogler C."/>
        </authorList>
    </citation>
    <scope>NUCLEOTIDE SEQUENCE [LARGE SCALE GENOMIC DNA]</scope>
    <source>
        <strain evidence="2 3">Enr17</strain>
    </source>
</reference>
<dbReference type="AlphaFoldDB" id="A0A518I5W2"/>
<evidence type="ECO:0000313" key="3">
    <source>
        <dbReference type="Proteomes" id="UP000318313"/>
    </source>
</evidence>
<feature type="domain" description="B3/B4 tRNA-binding" evidence="1">
    <location>
        <begin position="64"/>
        <end position="210"/>
    </location>
</feature>
<dbReference type="PANTHER" id="PTHR39209:SF2">
    <property type="entry name" value="CYTOPLASMIC PROTEIN"/>
    <property type="match status" value="1"/>
</dbReference>
<dbReference type="Gene3D" id="3.50.40.10">
    <property type="entry name" value="Phenylalanyl-trna Synthetase, Chain B, domain 3"/>
    <property type="match status" value="1"/>
</dbReference>
<dbReference type="SMART" id="SM00873">
    <property type="entry name" value="B3_4"/>
    <property type="match status" value="1"/>
</dbReference>
<name>A0A518I5W2_9PLAN</name>
<evidence type="ECO:0000313" key="2">
    <source>
        <dbReference type="EMBL" id="QDV48487.1"/>
    </source>
</evidence>
<accession>A0A518I5W2</accession>
<dbReference type="Proteomes" id="UP000318313">
    <property type="component" value="Chromosome"/>
</dbReference>
<dbReference type="SUPFAM" id="SSF56037">
    <property type="entry name" value="PheT/TilS domain"/>
    <property type="match status" value="1"/>
</dbReference>
<evidence type="ECO:0000259" key="1">
    <source>
        <dbReference type="SMART" id="SM00873"/>
    </source>
</evidence>
<dbReference type="GO" id="GO:0003723">
    <property type="term" value="F:RNA binding"/>
    <property type="evidence" value="ECO:0007669"/>
    <property type="project" value="InterPro"/>
</dbReference>
<sequence>MNYLSIADGLKNICKNLSLGVITSEVIVQKHTEELWRLINEEIENVQQTLSLDTLSESFEIQHLRQAYKSLGKSPSRYRGSAEALIRRILQGKGLYKVNNIVDINNYLSIWTQKSVGSYDIDKITFPAEFRIGNNGECYKGIGKEIINISELPVFSDTTGPYGSPTSDSERAMIRLSTKNIMTVIISFSGTNNLDNELQKAAELLSVHANASNITTSIVV</sequence>
<dbReference type="InterPro" id="IPR005146">
    <property type="entry name" value="B3/B4_tRNA-bd"/>
</dbReference>
<dbReference type="EMBL" id="CP037452">
    <property type="protein sequence ID" value="QDV48487.1"/>
    <property type="molecule type" value="Genomic_DNA"/>
</dbReference>
<proteinExistence type="predicted"/>
<keyword evidence="3" id="KW-1185">Reference proteome</keyword>
<dbReference type="InterPro" id="IPR020825">
    <property type="entry name" value="Phe-tRNA_synthase-like_B3/B4"/>
</dbReference>
<protein>
    <submittedName>
        <fullName evidence="2">B3/4 domain protein</fullName>
    </submittedName>
</protein>
<dbReference type="KEGG" id="gfm:Enr17x_04990"/>
<dbReference type="PANTHER" id="PTHR39209">
    <property type="match status" value="1"/>
</dbReference>
<dbReference type="RefSeq" id="WP_198000929.1">
    <property type="nucleotide sequence ID" value="NZ_CP037452.1"/>
</dbReference>
<gene>
    <name evidence="2" type="ORF">Enr17x_04990</name>
</gene>